<feature type="domain" description="Peptidase M16 N-terminal" evidence="7">
    <location>
        <begin position="39"/>
        <end position="126"/>
    </location>
</feature>
<dbReference type="InterPro" id="IPR011249">
    <property type="entry name" value="Metalloenz_LuxS/M16"/>
</dbReference>
<feature type="signal peptide" evidence="6">
    <location>
        <begin position="1"/>
        <end position="19"/>
    </location>
</feature>
<keyword evidence="2 9" id="KW-0645">Protease</keyword>
<dbReference type="Gene3D" id="3.30.830.10">
    <property type="entry name" value="Metalloenzyme, LuxS/M16 peptidase-like"/>
    <property type="match status" value="4"/>
</dbReference>
<feature type="domain" description="Peptidase M16 C-terminal" evidence="8">
    <location>
        <begin position="196"/>
        <end position="372"/>
    </location>
</feature>
<evidence type="ECO:0000256" key="3">
    <source>
        <dbReference type="ARBA" id="ARBA00022801"/>
    </source>
</evidence>
<dbReference type="EMBL" id="JAASQJ010000003">
    <property type="protein sequence ID" value="NIJ54409.1"/>
    <property type="molecule type" value="Genomic_DNA"/>
</dbReference>
<gene>
    <name evidence="9" type="ORF">FHS68_003591</name>
</gene>
<dbReference type="PANTHER" id="PTHR43690">
    <property type="entry name" value="NARDILYSIN"/>
    <property type="match status" value="1"/>
</dbReference>
<evidence type="ECO:0000256" key="6">
    <source>
        <dbReference type="SAM" id="SignalP"/>
    </source>
</evidence>
<feature type="chain" id="PRO_5046521603" evidence="6">
    <location>
        <begin position="20"/>
        <end position="931"/>
    </location>
</feature>
<dbReference type="RefSeq" id="WP_167272543.1">
    <property type="nucleotide sequence ID" value="NZ_JAASQJ010000003.1"/>
</dbReference>
<dbReference type="SUPFAM" id="SSF63411">
    <property type="entry name" value="LuxS/MPP-like metallohydrolase"/>
    <property type="match status" value="4"/>
</dbReference>
<name>A0ABX0UN55_9BACT</name>
<dbReference type="Pfam" id="PF00675">
    <property type="entry name" value="Peptidase_M16"/>
    <property type="match status" value="2"/>
</dbReference>
<comment type="similarity">
    <text evidence="1">Belongs to the peptidase M16 family.</text>
</comment>
<keyword evidence="10" id="KW-1185">Reference proteome</keyword>
<reference evidence="9 10" key="1">
    <citation type="submission" date="2020-03" db="EMBL/GenBank/DDBJ databases">
        <title>Genomic Encyclopedia of Type Strains, Phase IV (KMG-IV): sequencing the most valuable type-strain genomes for metagenomic binning, comparative biology and taxonomic classification.</title>
        <authorList>
            <person name="Goeker M."/>
        </authorList>
    </citation>
    <scope>NUCLEOTIDE SEQUENCE [LARGE SCALE GENOMIC DNA]</scope>
    <source>
        <strain evidence="9 10">DSM 102865</strain>
    </source>
</reference>
<organism evidence="9 10">
    <name type="scientific">Dyadobacter arcticus</name>
    <dbReference type="NCBI Taxonomy" id="1078754"/>
    <lineage>
        <taxon>Bacteria</taxon>
        <taxon>Pseudomonadati</taxon>
        <taxon>Bacteroidota</taxon>
        <taxon>Cytophagia</taxon>
        <taxon>Cytophagales</taxon>
        <taxon>Spirosomataceae</taxon>
        <taxon>Dyadobacter</taxon>
    </lineage>
</organism>
<evidence type="ECO:0000256" key="1">
    <source>
        <dbReference type="ARBA" id="ARBA00007261"/>
    </source>
</evidence>
<dbReference type="InterPro" id="IPR007863">
    <property type="entry name" value="Peptidase_M16_C"/>
</dbReference>
<dbReference type="EC" id="3.4.24.-" evidence="9"/>
<protein>
    <submittedName>
        <fullName evidence="9">Zinc protease</fullName>
        <ecNumber evidence="9">3.4.24.-</ecNumber>
    </submittedName>
</protein>
<keyword evidence="3 9" id="KW-0378">Hydrolase</keyword>
<evidence type="ECO:0000256" key="4">
    <source>
        <dbReference type="ARBA" id="ARBA00022833"/>
    </source>
</evidence>
<comment type="caution">
    <text evidence="9">The sequence shown here is derived from an EMBL/GenBank/DDBJ whole genome shotgun (WGS) entry which is preliminary data.</text>
</comment>
<sequence>MIRTGLSLTLFLCILQAKAQNAIDINFEKFTLDNGLTVVFHIDRSDPVVAVALTTHVGSSREKVKRTGFAHMFEHLLFLESENLGKGGLDRLSSRIGGSGANGFTNRDITTYHQTVPNDALEKMLWAEADKLGYFINTVSDPVLAKEKQVVKNEKRQSYDNRAYGFNFQVIDMNLYPENHPYNWEVIGSLEDLQNATLQDVKDFYNRWYVPNNVTLVVAGDFDPAQAKTWVQKYFGEIKKGEAIPEVKKMPVSLSSTKRLFYEDNFAQSPQLSLVWPTAPNYAADSYPLEVLGKYLTEGKKAPFYKILVEEKKLTDQVQAYNYNSELAGQMIFEVRAYENVSLDSVNAAMNTAFTKFEKEGISESDLNRIKALVEVDYYNGISNVLGKAFLLAQYQIFTGDPGFVKKDISNILGVSAADVMRVYSQYIKGKNFIATSFVPKGQSKLMLTGSTPAVIEEEKIVEGAEKAVDASIKATYTKSPSSFDRTVEPPYGKSPQVTVPKIWDAKLDKGLRVFGIEDKEIPLVQAQLSIKGGQLLDSKEKTGVANLLAEMLTKGTKTKTAEQLEEAMMNLGTSITVKIAPEEMNIGFSALARNYQAVMDLVKEIILMPRWEEKELELARAAVLNHIKQEKADPNAIGDNAFTKILYGPENILSQNILGTEESLKSITMADLQKYYEAYLSPSVGTFHIVGDISKEQAVKAVEKLNTDWKEKKVTLPMLPALTKLTKPTLYFSNVPGAKQSVLFFGYPAVKATDLDYYPLQVMNYILGGGGFASRFTQQLREGKGYTYGIQSGFKASATSGYFLVLSGVRSNVTYESAALVKDILQNYGNTFTEQDLEITQSFLSKSSAREFETRNAKLGMLKNISTYNWPYDYAKQRQEIVKTMTLARIKELAGKYITPDKMNYVIVGDAESQLKKLSGLGIGEAVIIN</sequence>
<keyword evidence="5" id="KW-0482">Metalloprotease</keyword>
<evidence type="ECO:0000259" key="7">
    <source>
        <dbReference type="Pfam" id="PF00675"/>
    </source>
</evidence>
<keyword evidence="6" id="KW-0732">Signal</keyword>
<dbReference type="InterPro" id="IPR011765">
    <property type="entry name" value="Pept_M16_N"/>
</dbReference>
<dbReference type="Proteomes" id="UP001179181">
    <property type="component" value="Unassembled WGS sequence"/>
</dbReference>
<feature type="domain" description="Peptidase M16 C-terminal" evidence="8">
    <location>
        <begin position="667"/>
        <end position="842"/>
    </location>
</feature>
<accession>A0ABX0UN55</accession>
<evidence type="ECO:0000256" key="5">
    <source>
        <dbReference type="ARBA" id="ARBA00023049"/>
    </source>
</evidence>
<evidence type="ECO:0000256" key="2">
    <source>
        <dbReference type="ARBA" id="ARBA00022670"/>
    </source>
</evidence>
<dbReference type="GO" id="GO:0006508">
    <property type="term" value="P:proteolysis"/>
    <property type="evidence" value="ECO:0007669"/>
    <property type="project" value="UniProtKB-KW"/>
</dbReference>
<evidence type="ECO:0000313" key="9">
    <source>
        <dbReference type="EMBL" id="NIJ54409.1"/>
    </source>
</evidence>
<proteinExistence type="inferred from homology"/>
<evidence type="ECO:0000313" key="10">
    <source>
        <dbReference type="Proteomes" id="UP001179181"/>
    </source>
</evidence>
<dbReference type="InterPro" id="IPR050626">
    <property type="entry name" value="Peptidase_M16"/>
</dbReference>
<evidence type="ECO:0000259" key="8">
    <source>
        <dbReference type="Pfam" id="PF05193"/>
    </source>
</evidence>
<dbReference type="Pfam" id="PF05193">
    <property type="entry name" value="Peptidase_M16_C"/>
    <property type="match status" value="2"/>
</dbReference>
<dbReference type="GO" id="GO:0008233">
    <property type="term" value="F:peptidase activity"/>
    <property type="evidence" value="ECO:0007669"/>
    <property type="project" value="UniProtKB-KW"/>
</dbReference>
<keyword evidence="4" id="KW-0862">Zinc</keyword>
<dbReference type="PANTHER" id="PTHR43690:SF35">
    <property type="entry name" value="NON-CATALYTIC MEMBER OF PEPTIDASE SUBFAMILY M16B-RELATED"/>
    <property type="match status" value="1"/>
</dbReference>
<feature type="domain" description="Peptidase M16 N-terminal" evidence="7">
    <location>
        <begin position="518"/>
        <end position="638"/>
    </location>
</feature>